<dbReference type="GO" id="GO:0000226">
    <property type="term" value="P:microtubule cytoskeleton organization"/>
    <property type="evidence" value="ECO:0007669"/>
    <property type="project" value="InterPro"/>
</dbReference>
<dbReference type="InterPro" id="IPR027329">
    <property type="entry name" value="TPX2_C"/>
</dbReference>
<feature type="region of interest" description="Disordered" evidence="6">
    <location>
        <begin position="20"/>
        <end position="143"/>
    </location>
</feature>
<reference evidence="8" key="1">
    <citation type="submission" date="2018-02" db="EMBL/GenBank/DDBJ databases">
        <authorList>
            <person name="Cohen D.B."/>
            <person name="Kent A.D."/>
        </authorList>
    </citation>
    <scope>NUCLEOTIDE SEQUENCE</scope>
</reference>
<feature type="compositionally biased region" description="Low complexity" evidence="6">
    <location>
        <begin position="76"/>
        <end position="88"/>
    </location>
</feature>
<evidence type="ECO:0000256" key="3">
    <source>
        <dbReference type="ARBA" id="ARBA00022490"/>
    </source>
</evidence>
<evidence type="ECO:0000256" key="5">
    <source>
        <dbReference type="ARBA" id="ARBA00023212"/>
    </source>
</evidence>
<dbReference type="InterPro" id="IPR044806">
    <property type="entry name" value="WVD2/WDL1-4"/>
</dbReference>
<evidence type="ECO:0000256" key="4">
    <source>
        <dbReference type="ARBA" id="ARBA00022701"/>
    </source>
</evidence>
<comment type="subcellular location">
    <subcellularLocation>
        <location evidence="1">Cytoplasm</location>
        <location evidence="1">Cytoskeleton</location>
    </subcellularLocation>
</comment>
<evidence type="ECO:0000256" key="6">
    <source>
        <dbReference type="SAM" id="MobiDB-lite"/>
    </source>
</evidence>
<feature type="domain" description="TPX2 C-terminal" evidence="7">
    <location>
        <begin position="168"/>
        <end position="200"/>
    </location>
</feature>
<feature type="region of interest" description="Disordered" evidence="6">
    <location>
        <begin position="192"/>
        <end position="270"/>
    </location>
</feature>
<proteinExistence type="inferred from homology"/>
<organism evidence="8">
    <name type="scientific">Fagus sylvatica</name>
    <name type="common">Beechnut</name>
    <dbReference type="NCBI Taxonomy" id="28930"/>
    <lineage>
        <taxon>Eukaryota</taxon>
        <taxon>Viridiplantae</taxon>
        <taxon>Streptophyta</taxon>
        <taxon>Embryophyta</taxon>
        <taxon>Tracheophyta</taxon>
        <taxon>Spermatophyta</taxon>
        <taxon>Magnoliopsida</taxon>
        <taxon>eudicotyledons</taxon>
        <taxon>Gunneridae</taxon>
        <taxon>Pentapetalae</taxon>
        <taxon>rosids</taxon>
        <taxon>fabids</taxon>
        <taxon>Fagales</taxon>
        <taxon>Fagaceae</taxon>
        <taxon>Fagus</taxon>
    </lineage>
</organism>
<keyword evidence="4" id="KW-0493">Microtubule</keyword>
<evidence type="ECO:0000256" key="2">
    <source>
        <dbReference type="ARBA" id="ARBA00005885"/>
    </source>
</evidence>
<feature type="compositionally biased region" description="Polar residues" evidence="6">
    <location>
        <begin position="242"/>
        <end position="254"/>
    </location>
</feature>
<dbReference type="EMBL" id="OIVN01001699">
    <property type="protein sequence ID" value="SPC96750.1"/>
    <property type="molecule type" value="Genomic_DNA"/>
</dbReference>
<feature type="compositionally biased region" description="Basic and acidic residues" evidence="6">
    <location>
        <begin position="31"/>
        <end position="42"/>
    </location>
</feature>
<accession>A0A2N9GBC3</accession>
<name>A0A2N9GBC3_FAGSY</name>
<dbReference type="AlphaFoldDB" id="A0A2N9GBC3"/>
<dbReference type="Pfam" id="PF06886">
    <property type="entry name" value="TPX2"/>
    <property type="match status" value="1"/>
</dbReference>
<sequence length="326" mass="35860">MENKPNGVVVTSNGFSHDKVHVAPEISEDSIETKDYEVKECTEENSVVEQCPENQEVPEGKNEKSGALKSSEDKNSSSPASKSAANGNVRTYTVPQPFSLATEKRGSCTHNVGPESAGNGVTSSLKANNTRSPQETRNSQNVLSLAVHSTAASVRTVKSRVTFGTAPSFKSAECAEKRREFYTKLEEKQQALEAEKSARVRQGPRKSSGDVNSSSKEDKGGVCSRAQRHSIGGQKAEPANLRTPNSKGQVSGNGNCRFAESRTNPSRKTRQQKRLFLISMSKTRQQKRLFLILTFKWEKFFIFLHLPYGGSEKKFPVFFSSGIDLF</sequence>
<comment type="similarity">
    <text evidence="2">Belongs to the TPX2 family.</text>
</comment>
<gene>
    <name evidence="8" type="ORF">FSB_LOCUS24632</name>
</gene>
<feature type="compositionally biased region" description="Polar residues" evidence="6">
    <location>
        <begin position="119"/>
        <end position="143"/>
    </location>
</feature>
<evidence type="ECO:0000259" key="7">
    <source>
        <dbReference type="Pfam" id="PF06886"/>
    </source>
</evidence>
<dbReference type="PANTHER" id="PTHR46372:SF6">
    <property type="entry name" value="PROTEIN WVD2-LIKE 1"/>
    <property type="match status" value="1"/>
</dbReference>
<protein>
    <recommendedName>
        <fullName evidence="7">TPX2 C-terminal domain-containing protein</fullName>
    </recommendedName>
</protein>
<dbReference type="GO" id="GO:0005874">
    <property type="term" value="C:microtubule"/>
    <property type="evidence" value="ECO:0007669"/>
    <property type="project" value="UniProtKB-KW"/>
</dbReference>
<dbReference type="GO" id="GO:0008017">
    <property type="term" value="F:microtubule binding"/>
    <property type="evidence" value="ECO:0007669"/>
    <property type="project" value="InterPro"/>
</dbReference>
<keyword evidence="3" id="KW-0963">Cytoplasm</keyword>
<dbReference type="PANTHER" id="PTHR46372">
    <property type="entry name" value="PROTEIN WVD2-LIKE 3"/>
    <property type="match status" value="1"/>
</dbReference>
<feature type="compositionally biased region" description="Basic and acidic residues" evidence="6">
    <location>
        <begin position="58"/>
        <end position="75"/>
    </location>
</feature>
<evidence type="ECO:0000313" key="8">
    <source>
        <dbReference type="EMBL" id="SPC96750.1"/>
    </source>
</evidence>
<evidence type="ECO:0000256" key="1">
    <source>
        <dbReference type="ARBA" id="ARBA00004245"/>
    </source>
</evidence>
<keyword evidence="5" id="KW-0206">Cytoskeleton</keyword>